<dbReference type="RefSeq" id="XP_024348585.1">
    <property type="nucleotide sequence ID" value="XM_024497031.1"/>
</dbReference>
<proteinExistence type="predicted"/>
<dbReference type="KEGG" id="egl:EGR_07782"/>
<name>W6UVC0_ECHGR</name>
<protein>
    <submittedName>
        <fullName evidence="1">Uncharacterized protein</fullName>
    </submittedName>
</protein>
<dbReference type="GeneID" id="36343497"/>
<keyword evidence="2" id="KW-1185">Reference proteome</keyword>
<dbReference type="EMBL" id="APAU02000086">
    <property type="protein sequence ID" value="EUB57389.1"/>
    <property type="molecule type" value="Genomic_DNA"/>
</dbReference>
<comment type="caution">
    <text evidence="1">The sequence shown here is derived from an EMBL/GenBank/DDBJ whole genome shotgun (WGS) entry which is preliminary data.</text>
</comment>
<evidence type="ECO:0000313" key="1">
    <source>
        <dbReference type="EMBL" id="EUB57389.1"/>
    </source>
</evidence>
<dbReference type="CTD" id="36343497"/>
<gene>
    <name evidence="1" type="ORF">EGR_07782</name>
</gene>
<accession>W6UVC0</accession>
<reference evidence="1 2" key="1">
    <citation type="journal article" date="2013" name="Nat. Genet.">
        <title>The genome of the hydatid tapeworm Echinococcus granulosus.</title>
        <authorList>
            <person name="Zheng H."/>
            <person name="Zhang W."/>
            <person name="Zhang L."/>
            <person name="Zhang Z."/>
            <person name="Li J."/>
            <person name="Lu G."/>
            <person name="Zhu Y."/>
            <person name="Wang Y."/>
            <person name="Huang Y."/>
            <person name="Liu J."/>
            <person name="Kang H."/>
            <person name="Chen J."/>
            <person name="Wang L."/>
            <person name="Chen A."/>
            <person name="Yu S."/>
            <person name="Gao Z."/>
            <person name="Jin L."/>
            <person name="Gu W."/>
            <person name="Wang Z."/>
            <person name="Zhao L."/>
            <person name="Shi B."/>
            <person name="Wen H."/>
            <person name="Lin R."/>
            <person name="Jones M.K."/>
            <person name="Brejova B."/>
            <person name="Vinar T."/>
            <person name="Zhao G."/>
            <person name="McManus D.P."/>
            <person name="Chen Z."/>
            <person name="Zhou Y."/>
            <person name="Wang S."/>
        </authorList>
    </citation>
    <scope>NUCLEOTIDE SEQUENCE [LARGE SCALE GENOMIC DNA]</scope>
</reference>
<sequence length="210" mass="23134">MQTGLIVFVYSIFINGIRDKKLVEKLIKELIVSIESLATCQCQQPDCVHSFCSRKLPLSHMDEGNGVGFWEGEGDVSGSKMFYQIDISGFRHLTAGLHWGSSIWLHGMLSIWPRREGKIADSLGGSSKRLTVSQVVITSNVPLAECLLQEGVGHSSRHHSFPSPYCPFVRSTGHPSTPLLLLNLGQNQSQSHEGSVEFHRYSISTTPPSA</sequence>
<organism evidence="1 2">
    <name type="scientific">Echinococcus granulosus</name>
    <name type="common">Hydatid tapeworm</name>
    <dbReference type="NCBI Taxonomy" id="6210"/>
    <lineage>
        <taxon>Eukaryota</taxon>
        <taxon>Metazoa</taxon>
        <taxon>Spiralia</taxon>
        <taxon>Lophotrochozoa</taxon>
        <taxon>Platyhelminthes</taxon>
        <taxon>Cestoda</taxon>
        <taxon>Eucestoda</taxon>
        <taxon>Cyclophyllidea</taxon>
        <taxon>Taeniidae</taxon>
        <taxon>Echinococcus</taxon>
        <taxon>Echinococcus granulosus group</taxon>
    </lineage>
</organism>
<dbReference type="AlphaFoldDB" id="W6UVC0"/>
<dbReference type="Proteomes" id="UP000019149">
    <property type="component" value="Unassembled WGS sequence"/>
</dbReference>
<evidence type="ECO:0000313" key="2">
    <source>
        <dbReference type="Proteomes" id="UP000019149"/>
    </source>
</evidence>